<dbReference type="RefSeq" id="WP_195814562.1">
    <property type="nucleotide sequence ID" value="NZ_JADOBI010000005.1"/>
</dbReference>
<dbReference type="SUPFAM" id="SSF53756">
    <property type="entry name" value="UDP-Glycosyltransferase/glycogen phosphorylase"/>
    <property type="match status" value="1"/>
</dbReference>
<dbReference type="Gene3D" id="3.40.50.2000">
    <property type="entry name" value="Glycogen Phosphorylase B"/>
    <property type="match status" value="1"/>
</dbReference>
<dbReference type="PANTHER" id="PTHR46656:SF3">
    <property type="entry name" value="PUTATIVE-RELATED"/>
    <property type="match status" value="1"/>
</dbReference>
<dbReference type="Proteomes" id="UP000636811">
    <property type="component" value="Unassembled WGS sequence"/>
</dbReference>
<accession>A0ABS0E585</accession>
<name>A0ABS0E585_9GAMM</name>
<dbReference type="Pfam" id="PF00534">
    <property type="entry name" value="Glycos_transf_1"/>
    <property type="match status" value="1"/>
</dbReference>
<keyword evidence="3" id="KW-1185">Reference proteome</keyword>
<gene>
    <name evidence="2" type="ORF">IV433_12655</name>
</gene>
<proteinExistence type="predicted"/>
<dbReference type="EMBL" id="JADOBI010000005">
    <property type="protein sequence ID" value="MBF7980258.1"/>
    <property type="molecule type" value="Genomic_DNA"/>
</dbReference>
<evidence type="ECO:0000259" key="1">
    <source>
        <dbReference type="Pfam" id="PF00534"/>
    </source>
</evidence>
<dbReference type="InterPro" id="IPR001296">
    <property type="entry name" value="Glyco_trans_1"/>
</dbReference>
<comment type="caution">
    <text evidence="2">The sequence shown here is derived from an EMBL/GenBank/DDBJ whole genome shotgun (WGS) entry which is preliminary data.</text>
</comment>
<evidence type="ECO:0000313" key="3">
    <source>
        <dbReference type="Proteomes" id="UP000636811"/>
    </source>
</evidence>
<organism evidence="2 3">
    <name type="scientific">Rahnella laticis</name>
    <dbReference type="NCBI Taxonomy" id="2787622"/>
    <lineage>
        <taxon>Bacteria</taxon>
        <taxon>Pseudomonadati</taxon>
        <taxon>Pseudomonadota</taxon>
        <taxon>Gammaproteobacteria</taxon>
        <taxon>Enterobacterales</taxon>
        <taxon>Yersiniaceae</taxon>
        <taxon>Rahnella</taxon>
    </lineage>
</organism>
<dbReference type="PANTHER" id="PTHR46656">
    <property type="entry name" value="PUTATIVE-RELATED"/>
    <property type="match status" value="1"/>
</dbReference>
<reference evidence="2 3" key="1">
    <citation type="submission" date="2020-11" db="EMBL/GenBank/DDBJ databases">
        <title>Taxonomic investigation of Rahnella strains.</title>
        <authorList>
            <person name="Lee S.D."/>
        </authorList>
    </citation>
    <scope>NUCLEOTIDE SEQUENCE [LARGE SCALE GENOMIC DNA]</scope>
    <source>
        <strain evidence="2 3">SAP-17</strain>
    </source>
</reference>
<feature type="domain" description="Glycosyl transferase family 1" evidence="1">
    <location>
        <begin position="754"/>
        <end position="809"/>
    </location>
</feature>
<evidence type="ECO:0000313" key="2">
    <source>
        <dbReference type="EMBL" id="MBF7980258.1"/>
    </source>
</evidence>
<protein>
    <submittedName>
        <fullName evidence="2">Glycosyltransferase family 4 protein</fullName>
    </submittedName>
</protein>
<sequence>MPFFNVPKGIEFLLSIDMEARFFYPLNIINRTTVYFWWNKVQQKNPGIYSINWVMSSLESDFLQSITPKEWIGKFKQALHQYLQFDDNLLPAIDNRLNDIFEIFQNTHRQSYSPLNVPHALIFLLQCRPDLKSAFNLRVLSGIHALLAWWENEGKEVYVKLSINMEDINNSLVCLKNEHSFYTLPLFIEMLVNERQDIKESFDLDTVTGISGFLEWWDDFGQFDYPYINWDSQDLVLQLQNFCQIGDGVEIPLFIHRLSSERKDLYSAYDIDKLNGLIGLIDWWENDGKVCYPKLSWDVDITLSSLGKNFTFDNINYFPKFINSIIHERKDLQEMFNIKKTSGLLGVLAWWNKNGKLEYPQLNWDSRVLISSLKQIIPVACGLVLPKFIVELPELLHELRKLRLDRVPDILKVIDWWQKNGTYQFDFLTYEICPSEIGLYKPVVHDGINIPRFLIDIFTSRDDLIQAFKTDNLTNIVELIKWWNDYGRLEYQVLQNTILVVSKNNTILIKTPVDDKAFGLNIVGFPQGSLGLGEDARLAGQVIESLGFDGVYINAPISGPPKIVVPDGELRFSETFKYNTSLFCLPPTEMIRLAIEGGEKLINGNEYKIGAWPWELPHWPAAFSQVRKFVDEIWAQSEYVKNCFLKDGNTPVYKMPMAVTVPKPTASMRKELNIADDSFVFYLMFDGNSWLTRKNPLAGVLAFQHAFSVSSQYDNVRLLIKAMNINVSDPTWQKVIKIASADPRIIIITELMDRLSLINMMSSCDCYISLHRSEGFGRVIAEAMLLGQPVVTTNFSGNVDFCRSDTAFLVDGELLPLRKGDYIFYEGQYWCDPDIDIASRQMLTVYEETNLRNKISLCGQTFIREKYSISSVSEFYSERLKEINKYHGS</sequence>